<dbReference type="InterPro" id="IPR003594">
    <property type="entry name" value="HATPase_dom"/>
</dbReference>
<dbReference type="CDD" id="cd00082">
    <property type="entry name" value="HisKA"/>
    <property type="match status" value="1"/>
</dbReference>
<comment type="subcellular location">
    <subcellularLocation>
        <location evidence="2">Membrane</location>
    </subcellularLocation>
</comment>
<evidence type="ECO:0000256" key="9">
    <source>
        <dbReference type="ARBA" id="ARBA00023012"/>
    </source>
</evidence>
<dbReference type="InterPro" id="IPR036890">
    <property type="entry name" value="HATPase_C_sf"/>
</dbReference>
<keyword evidence="10" id="KW-0812">Transmembrane</keyword>
<dbReference type="SMART" id="SM00388">
    <property type="entry name" value="HisKA"/>
    <property type="match status" value="1"/>
</dbReference>
<dbReference type="PANTHER" id="PTHR45453">
    <property type="entry name" value="PHOSPHATE REGULON SENSOR PROTEIN PHOR"/>
    <property type="match status" value="1"/>
</dbReference>
<sequence>MKVLVLAVSGLVVLVVALILYITYLQQQMRSINRQLDKRLSEHTRQPIHLQIFSKELSKLTININKCLKAEENLRLKGIREEKQFKELIANISHDLRTPLTAIKGYQQLMSGSDLTEDQRKKLQIAQKHADELGRLIEHFFEYAYLLNAEPKLHLERINLTNFVAECLAASVSLLEENHLALHLKEAPPIFVLADKELVNRMIQNLIRNSVQHAYGDIEVKLETAQAADQAVLSFKNPVKPNTVIDPSQLFDRFYTGDKARSRSGGLGLSIVKLLAEQLGGRTSAALQDGMLEINIELPLGS</sequence>
<dbReference type="SUPFAM" id="SSF47384">
    <property type="entry name" value="Homodimeric domain of signal transducing histidine kinase"/>
    <property type="match status" value="1"/>
</dbReference>
<dbReference type="InterPro" id="IPR003661">
    <property type="entry name" value="HisK_dim/P_dom"/>
</dbReference>
<keyword evidence="10" id="KW-1133">Transmembrane helix</keyword>
<name>A0ABW3RV44_9BACL</name>
<dbReference type="InterPro" id="IPR005467">
    <property type="entry name" value="His_kinase_dom"/>
</dbReference>
<comment type="catalytic activity">
    <reaction evidence="1">
        <text>ATP + protein L-histidine = ADP + protein N-phospho-L-histidine.</text>
        <dbReference type="EC" id="2.7.13.3"/>
    </reaction>
</comment>
<keyword evidence="8" id="KW-0067">ATP-binding</keyword>
<keyword evidence="10" id="KW-0472">Membrane</keyword>
<dbReference type="Pfam" id="PF02518">
    <property type="entry name" value="HATPase_c"/>
    <property type="match status" value="1"/>
</dbReference>
<feature type="domain" description="Histidine kinase" evidence="11">
    <location>
        <begin position="91"/>
        <end position="302"/>
    </location>
</feature>
<dbReference type="InterPro" id="IPR050351">
    <property type="entry name" value="BphY/WalK/GraS-like"/>
</dbReference>
<dbReference type="SUPFAM" id="SSF55874">
    <property type="entry name" value="ATPase domain of HSP90 chaperone/DNA topoisomerase II/histidine kinase"/>
    <property type="match status" value="1"/>
</dbReference>
<evidence type="ECO:0000256" key="7">
    <source>
        <dbReference type="ARBA" id="ARBA00022777"/>
    </source>
</evidence>
<dbReference type="Gene3D" id="1.10.287.130">
    <property type="match status" value="1"/>
</dbReference>
<dbReference type="SMART" id="SM00387">
    <property type="entry name" value="HATPase_c"/>
    <property type="match status" value="1"/>
</dbReference>
<evidence type="ECO:0000256" key="6">
    <source>
        <dbReference type="ARBA" id="ARBA00022741"/>
    </source>
</evidence>
<evidence type="ECO:0000256" key="2">
    <source>
        <dbReference type="ARBA" id="ARBA00004370"/>
    </source>
</evidence>
<dbReference type="RefSeq" id="WP_379318706.1">
    <property type="nucleotide sequence ID" value="NZ_JBHTLM010000005.1"/>
</dbReference>
<protein>
    <recommendedName>
        <fullName evidence="3">histidine kinase</fullName>
        <ecNumber evidence="3">2.7.13.3</ecNumber>
    </recommendedName>
</protein>
<evidence type="ECO:0000256" key="5">
    <source>
        <dbReference type="ARBA" id="ARBA00022679"/>
    </source>
</evidence>
<evidence type="ECO:0000256" key="1">
    <source>
        <dbReference type="ARBA" id="ARBA00000085"/>
    </source>
</evidence>
<keyword evidence="5" id="KW-0808">Transferase</keyword>
<reference evidence="13" key="1">
    <citation type="journal article" date="2019" name="Int. J. Syst. Evol. Microbiol.">
        <title>The Global Catalogue of Microorganisms (GCM) 10K type strain sequencing project: providing services to taxonomists for standard genome sequencing and annotation.</title>
        <authorList>
            <consortium name="The Broad Institute Genomics Platform"/>
            <consortium name="The Broad Institute Genome Sequencing Center for Infectious Disease"/>
            <person name="Wu L."/>
            <person name="Ma J."/>
        </authorList>
    </citation>
    <scope>NUCLEOTIDE SEQUENCE [LARGE SCALE GENOMIC DNA]</scope>
    <source>
        <strain evidence="13">CCUG 59189</strain>
    </source>
</reference>
<dbReference type="GO" id="GO:0016301">
    <property type="term" value="F:kinase activity"/>
    <property type="evidence" value="ECO:0007669"/>
    <property type="project" value="UniProtKB-KW"/>
</dbReference>
<gene>
    <name evidence="12" type="ORF">ACFQ3W_08680</name>
</gene>
<accession>A0ABW3RV44</accession>
<keyword evidence="13" id="KW-1185">Reference proteome</keyword>
<dbReference type="EC" id="2.7.13.3" evidence="3"/>
<dbReference type="InterPro" id="IPR036097">
    <property type="entry name" value="HisK_dim/P_sf"/>
</dbReference>
<organism evidence="12 13">
    <name type="scientific">Paenibacillus puldeungensis</name>
    <dbReference type="NCBI Taxonomy" id="696536"/>
    <lineage>
        <taxon>Bacteria</taxon>
        <taxon>Bacillati</taxon>
        <taxon>Bacillota</taxon>
        <taxon>Bacilli</taxon>
        <taxon>Bacillales</taxon>
        <taxon>Paenibacillaceae</taxon>
        <taxon>Paenibacillus</taxon>
    </lineage>
</organism>
<dbReference type="PANTHER" id="PTHR45453:SF1">
    <property type="entry name" value="PHOSPHATE REGULON SENSOR PROTEIN PHOR"/>
    <property type="match status" value="1"/>
</dbReference>
<keyword evidence="7 12" id="KW-0418">Kinase</keyword>
<dbReference type="Proteomes" id="UP001597262">
    <property type="component" value="Unassembled WGS sequence"/>
</dbReference>
<evidence type="ECO:0000313" key="12">
    <source>
        <dbReference type="EMBL" id="MFD1176373.1"/>
    </source>
</evidence>
<keyword evidence="4" id="KW-0597">Phosphoprotein</keyword>
<dbReference type="Gene3D" id="3.30.565.10">
    <property type="entry name" value="Histidine kinase-like ATPase, C-terminal domain"/>
    <property type="match status" value="1"/>
</dbReference>
<evidence type="ECO:0000256" key="3">
    <source>
        <dbReference type="ARBA" id="ARBA00012438"/>
    </source>
</evidence>
<proteinExistence type="predicted"/>
<comment type="caution">
    <text evidence="12">The sequence shown here is derived from an EMBL/GenBank/DDBJ whole genome shotgun (WGS) entry which is preliminary data.</text>
</comment>
<evidence type="ECO:0000256" key="8">
    <source>
        <dbReference type="ARBA" id="ARBA00022840"/>
    </source>
</evidence>
<feature type="transmembrane region" description="Helical" evidence="10">
    <location>
        <begin position="6"/>
        <end position="25"/>
    </location>
</feature>
<dbReference type="PROSITE" id="PS50109">
    <property type="entry name" value="HIS_KIN"/>
    <property type="match status" value="1"/>
</dbReference>
<keyword evidence="6" id="KW-0547">Nucleotide-binding</keyword>
<evidence type="ECO:0000259" key="11">
    <source>
        <dbReference type="PROSITE" id="PS50109"/>
    </source>
</evidence>
<dbReference type="Pfam" id="PF00512">
    <property type="entry name" value="HisKA"/>
    <property type="match status" value="1"/>
</dbReference>
<evidence type="ECO:0000256" key="10">
    <source>
        <dbReference type="SAM" id="Phobius"/>
    </source>
</evidence>
<evidence type="ECO:0000256" key="4">
    <source>
        <dbReference type="ARBA" id="ARBA00022553"/>
    </source>
</evidence>
<dbReference type="EMBL" id="JBHTLM010000005">
    <property type="protein sequence ID" value="MFD1176373.1"/>
    <property type="molecule type" value="Genomic_DNA"/>
</dbReference>
<evidence type="ECO:0000313" key="13">
    <source>
        <dbReference type="Proteomes" id="UP001597262"/>
    </source>
</evidence>
<keyword evidence="9" id="KW-0902">Two-component regulatory system</keyword>